<dbReference type="InterPro" id="IPR003594">
    <property type="entry name" value="HATPase_dom"/>
</dbReference>
<dbReference type="AlphaFoldDB" id="A0A975A1Z4"/>
<dbReference type="SMART" id="SM00387">
    <property type="entry name" value="HATPase_c"/>
    <property type="match status" value="1"/>
</dbReference>
<sequence>MIKNYRFNIIVRVLFLLLFSILLAWVLVNKEWFFTPLVLSILIVSIVISLIYYVEKTSRNLSLFLLNIKQGGFSNTFKNRNDATHSLYKVFDDVIDEFHKVTIEKESHYQYLQTLNENIGVGLISYDNHGKVDLYNRAAKLLLKKPSLISINDLNKIDSDLHKAIEELKSGERKIIKTIIDHELIELSVLSKKFIVQEKEFTLLILQNIHAELEQKELEAWQKLISVLTHEIMNSVTPIASLSEALNKELEETSIHKMSKEDIDDFKISLSTIELRSKGLMRFVNAYKEFTKSPELNISEFDLANTLERITKLLENDFESRNIQFALKCEKNLLIKADSELLEQVIINLLKNAIEAVEHTNEPSISVKASKKQTQTEIIISDNGSGISKEQLDKIFVPFFTTKKKGSGIGLSFAKKVMRLHNGGIKFYSNTNDGTSFTLKF</sequence>
<evidence type="ECO:0000256" key="7">
    <source>
        <dbReference type="ARBA" id="ARBA00023012"/>
    </source>
</evidence>
<reference evidence="10" key="1">
    <citation type="submission" date="2021-02" db="EMBL/GenBank/DDBJ databases">
        <title>Fulvivirga sp. S481 isolated from sea water.</title>
        <authorList>
            <person name="Bae S.S."/>
            <person name="Baek K."/>
        </authorList>
    </citation>
    <scope>NUCLEOTIDE SEQUENCE</scope>
    <source>
        <strain evidence="10">S481</strain>
    </source>
</reference>
<keyword evidence="5" id="KW-0418">Kinase</keyword>
<gene>
    <name evidence="10" type="ORF">JR347_02615</name>
</gene>
<evidence type="ECO:0000313" key="10">
    <source>
        <dbReference type="EMBL" id="QSE97992.1"/>
    </source>
</evidence>
<feature type="domain" description="Histidine kinase" evidence="9">
    <location>
        <begin position="227"/>
        <end position="441"/>
    </location>
</feature>
<dbReference type="PROSITE" id="PS50109">
    <property type="entry name" value="HIS_KIN"/>
    <property type="match status" value="1"/>
</dbReference>
<keyword evidence="7" id="KW-0902">Two-component regulatory system</keyword>
<evidence type="ECO:0000256" key="1">
    <source>
        <dbReference type="ARBA" id="ARBA00000085"/>
    </source>
</evidence>
<evidence type="ECO:0000256" key="2">
    <source>
        <dbReference type="ARBA" id="ARBA00012438"/>
    </source>
</evidence>
<evidence type="ECO:0000313" key="11">
    <source>
        <dbReference type="Proteomes" id="UP000662783"/>
    </source>
</evidence>
<proteinExistence type="predicted"/>
<organism evidence="10 11">
    <name type="scientific">Fulvivirga lutea</name>
    <dbReference type="NCBI Taxonomy" id="2810512"/>
    <lineage>
        <taxon>Bacteria</taxon>
        <taxon>Pseudomonadati</taxon>
        <taxon>Bacteroidota</taxon>
        <taxon>Cytophagia</taxon>
        <taxon>Cytophagales</taxon>
        <taxon>Fulvivirgaceae</taxon>
        <taxon>Fulvivirga</taxon>
    </lineage>
</organism>
<dbReference type="KEGG" id="fuv:JR347_02615"/>
<keyword evidence="6" id="KW-0067">ATP-binding</keyword>
<keyword evidence="8" id="KW-0812">Transmembrane</keyword>
<dbReference type="InterPro" id="IPR004358">
    <property type="entry name" value="Sig_transdc_His_kin-like_C"/>
</dbReference>
<feature type="transmembrane region" description="Helical" evidence="8">
    <location>
        <begin position="33"/>
        <end position="54"/>
    </location>
</feature>
<dbReference type="PRINTS" id="PR00344">
    <property type="entry name" value="BCTRLSENSOR"/>
</dbReference>
<keyword evidence="8" id="KW-0472">Membrane</keyword>
<keyword evidence="4" id="KW-0547">Nucleotide-binding</keyword>
<dbReference type="GO" id="GO:0004673">
    <property type="term" value="F:protein histidine kinase activity"/>
    <property type="evidence" value="ECO:0007669"/>
    <property type="project" value="UniProtKB-EC"/>
</dbReference>
<evidence type="ECO:0000256" key="8">
    <source>
        <dbReference type="SAM" id="Phobius"/>
    </source>
</evidence>
<evidence type="ECO:0000259" key="9">
    <source>
        <dbReference type="PROSITE" id="PS50109"/>
    </source>
</evidence>
<dbReference type="Gene3D" id="3.30.565.10">
    <property type="entry name" value="Histidine kinase-like ATPase, C-terminal domain"/>
    <property type="match status" value="1"/>
</dbReference>
<protein>
    <recommendedName>
        <fullName evidence="2">histidine kinase</fullName>
        <ecNumber evidence="2">2.7.13.3</ecNumber>
    </recommendedName>
</protein>
<dbReference type="InterPro" id="IPR005467">
    <property type="entry name" value="His_kinase_dom"/>
</dbReference>
<evidence type="ECO:0000256" key="5">
    <source>
        <dbReference type="ARBA" id="ARBA00022777"/>
    </source>
</evidence>
<dbReference type="EC" id="2.7.13.3" evidence="2"/>
<dbReference type="Proteomes" id="UP000662783">
    <property type="component" value="Chromosome"/>
</dbReference>
<dbReference type="CDD" id="cd00075">
    <property type="entry name" value="HATPase"/>
    <property type="match status" value="1"/>
</dbReference>
<name>A0A975A1Z4_9BACT</name>
<dbReference type="GO" id="GO:0005524">
    <property type="term" value="F:ATP binding"/>
    <property type="evidence" value="ECO:0007669"/>
    <property type="project" value="UniProtKB-KW"/>
</dbReference>
<dbReference type="PANTHER" id="PTHR43065">
    <property type="entry name" value="SENSOR HISTIDINE KINASE"/>
    <property type="match status" value="1"/>
</dbReference>
<keyword evidence="8" id="KW-1133">Transmembrane helix</keyword>
<evidence type="ECO:0000256" key="4">
    <source>
        <dbReference type="ARBA" id="ARBA00022741"/>
    </source>
</evidence>
<dbReference type="RefSeq" id="WP_205722500.1">
    <property type="nucleotide sequence ID" value="NZ_CP070608.1"/>
</dbReference>
<evidence type="ECO:0000256" key="3">
    <source>
        <dbReference type="ARBA" id="ARBA00022679"/>
    </source>
</evidence>
<keyword evidence="3" id="KW-0808">Transferase</keyword>
<evidence type="ECO:0000256" key="6">
    <source>
        <dbReference type="ARBA" id="ARBA00022840"/>
    </source>
</evidence>
<dbReference type="SUPFAM" id="SSF55874">
    <property type="entry name" value="ATPase domain of HSP90 chaperone/DNA topoisomerase II/histidine kinase"/>
    <property type="match status" value="1"/>
</dbReference>
<keyword evidence="11" id="KW-1185">Reference proteome</keyword>
<accession>A0A975A1Z4</accession>
<comment type="catalytic activity">
    <reaction evidence="1">
        <text>ATP + protein L-histidine = ADP + protein N-phospho-L-histidine.</text>
        <dbReference type="EC" id="2.7.13.3"/>
    </reaction>
</comment>
<dbReference type="PANTHER" id="PTHR43065:SF46">
    <property type="entry name" value="C4-DICARBOXYLATE TRANSPORT SENSOR PROTEIN DCTB"/>
    <property type="match status" value="1"/>
</dbReference>
<dbReference type="InterPro" id="IPR036890">
    <property type="entry name" value="HATPase_C_sf"/>
</dbReference>
<dbReference type="Pfam" id="PF02518">
    <property type="entry name" value="HATPase_c"/>
    <property type="match status" value="1"/>
</dbReference>
<feature type="transmembrane region" description="Helical" evidence="8">
    <location>
        <begin position="7"/>
        <end position="27"/>
    </location>
</feature>
<dbReference type="GO" id="GO:0000160">
    <property type="term" value="P:phosphorelay signal transduction system"/>
    <property type="evidence" value="ECO:0007669"/>
    <property type="project" value="UniProtKB-KW"/>
</dbReference>
<dbReference type="EMBL" id="CP070608">
    <property type="protein sequence ID" value="QSE97992.1"/>
    <property type="molecule type" value="Genomic_DNA"/>
</dbReference>